<name>A0A484AUR5_DRONA</name>
<evidence type="ECO:0000256" key="1">
    <source>
        <dbReference type="SAM" id="MobiDB-lite"/>
    </source>
</evidence>
<sequence>MEVSEQRQTDSALELESELELELELELESELATWLQSKLLATVANGRHMHTLQRLYLIDTQRQLALRVGELPARLTVHFAMQRANFSANNNGNSSNSSNSNNKSNNNVDDDLFKPRSASFLSALGKSATPRRCAPKRLYDSPPLLALLPATAALCILPLHLPLEINFRATAGALEQWANSRGQTTTTCRDN</sequence>
<organism evidence="2 3">
    <name type="scientific">Drosophila navojoa</name>
    <name type="common">Fruit fly</name>
    <dbReference type="NCBI Taxonomy" id="7232"/>
    <lineage>
        <taxon>Eukaryota</taxon>
        <taxon>Metazoa</taxon>
        <taxon>Ecdysozoa</taxon>
        <taxon>Arthropoda</taxon>
        <taxon>Hexapoda</taxon>
        <taxon>Insecta</taxon>
        <taxon>Pterygota</taxon>
        <taxon>Neoptera</taxon>
        <taxon>Endopterygota</taxon>
        <taxon>Diptera</taxon>
        <taxon>Brachycera</taxon>
        <taxon>Muscomorpha</taxon>
        <taxon>Ephydroidea</taxon>
        <taxon>Drosophilidae</taxon>
        <taxon>Drosophila</taxon>
    </lineage>
</organism>
<reference evidence="2 3" key="1">
    <citation type="journal article" date="2019" name="J. Hered.">
        <title>An Improved Genome Assembly for Drosophila navojoa, the Basal Species in the mojavensis Cluster.</title>
        <authorList>
            <person name="Vanderlinde T."/>
            <person name="Dupim E.G."/>
            <person name="Nazario-Yepiz N.O."/>
            <person name="Carvalho A.B."/>
        </authorList>
    </citation>
    <scope>NUCLEOTIDE SEQUENCE [LARGE SCALE GENOMIC DNA]</scope>
    <source>
        <strain evidence="2">Navoj_Jal97</strain>
        <tissue evidence="2">Whole organism</tissue>
    </source>
</reference>
<accession>A0A484AUR5</accession>
<proteinExistence type="predicted"/>
<dbReference type="AlphaFoldDB" id="A0A484AUR5"/>
<evidence type="ECO:0000313" key="3">
    <source>
        <dbReference type="Proteomes" id="UP000295192"/>
    </source>
</evidence>
<feature type="compositionally biased region" description="Low complexity" evidence="1">
    <location>
        <begin position="88"/>
        <end position="107"/>
    </location>
</feature>
<evidence type="ECO:0000313" key="2">
    <source>
        <dbReference type="EMBL" id="TDG39782.1"/>
    </source>
</evidence>
<keyword evidence="3" id="KW-1185">Reference proteome</keyword>
<dbReference type="EMBL" id="LSRL02000816">
    <property type="protein sequence ID" value="TDG39782.1"/>
    <property type="molecule type" value="Genomic_DNA"/>
</dbReference>
<protein>
    <submittedName>
        <fullName evidence="2">Uncharacterized protein</fullName>
    </submittedName>
</protein>
<comment type="caution">
    <text evidence="2">The sequence shown here is derived from an EMBL/GenBank/DDBJ whole genome shotgun (WGS) entry which is preliminary data.</text>
</comment>
<gene>
    <name evidence="2" type="ORF">AWZ03_013796</name>
</gene>
<feature type="region of interest" description="Disordered" evidence="1">
    <location>
        <begin position="88"/>
        <end position="109"/>
    </location>
</feature>
<dbReference type="Proteomes" id="UP000295192">
    <property type="component" value="Unassembled WGS sequence"/>
</dbReference>